<sequence>MAAAQRHQHNHRSGGIPPPPLPPTPRWRPLPAFPDLPQLYVSPVFGSPGQPTSAATSTSYSSAPPSSAAAASYAVHVTDLASVWTEALDKKGILKRSLTEDTSIDLIDAGPDQWGVFLSKLAAAFDPDSPDHGSTGLTLESSSSSSSSSSADPGGQGQGGGDLVLRITCALPEPLEPLKWPVLLRKCTPAAAAERLVVPLLQSQRELCRDVDDLVARLGEKDAVITRLVDKLEAMGAGLENVFHTLPAKRKTSRAAAEDKVKGLKVFRETEWRETGRETDTERGDGDGADNGSGEDVVVALVRDAFHRIEGGSGRLGHGLGLPDDLNDWWTRLGPQPVNAVKPEANKTSDAGQDREDKDAHSKTTGLNESFATADDDDDFQVQNTPPHLQPAQKKRGRGRTATNAISEDENDDISIPDSHPAPAAAKSAKTSHDRAAHSAGRSSRTIPIRDDDTASESDVPASKPSTAPPTRKPKLGTIGARKGKAAQPAKEKSPSPSSSQPSEDDRKPQPPRGGPGAAKNGNDGHNDDDTASGSDSDVAMHEPKSKAQSPSSPKPQQVKKGALGRIGAKGKAPAPRSRSASPAQQDGQGKSPDDDPPAASTRSHDDPATTVTMGDDSDGTASSRESSPVSTKTHKPKDAPEAKPPPPPPRRTLGTIGKIGGKKQASTTTTSAAAGGATSTNSVSTEQHDDLNKKRTRQDSTPAGTPATTTSGRGGGGGAGKAAQPPREDEDDEQRAERKRAELAKELERKAAAPVKKKRRF</sequence>
<feature type="domain" description="XLF-like coiled-coil region" evidence="10">
    <location>
        <begin position="189"/>
        <end position="240"/>
    </location>
</feature>
<feature type="compositionally biased region" description="Low complexity" evidence="8">
    <location>
        <begin position="573"/>
        <end position="584"/>
    </location>
</feature>
<evidence type="ECO:0000259" key="9">
    <source>
        <dbReference type="Pfam" id="PF09302"/>
    </source>
</evidence>
<protein>
    <recommendedName>
        <fullName evidence="7">Non-homologous end-joining factor 1</fullName>
    </recommendedName>
</protein>
<dbReference type="InterPro" id="IPR015381">
    <property type="entry name" value="XLF-like_N"/>
</dbReference>
<proteinExistence type="inferred from homology"/>
<feature type="domain" description="XLF-like N-terminal" evidence="9">
    <location>
        <begin position="70"/>
        <end position="185"/>
    </location>
</feature>
<dbReference type="PANTHER" id="PTHR32235">
    <property type="entry name" value="NON-HOMOLOGOUS END-JOINING FACTOR 1"/>
    <property type="match status" value="1"/>
</dbReference>
<dbReference type="Proteomes" id="UP000756346">
    <property type="component" value="Unassembled WGS sequence"/>
</dbReference>
<dbReference type="GO" id="GO:0006303">
    <property type="term" value="P:double-strand break repair via nonhomologous end joining"/>
    <property type="evidence" value="ECO:0007669"/>
    <property type="project" value="TreeGrafter"/>
</dbReference>
<dbReference type="EMBL" id="JAGTJQ010000003">
    <property type="protein sequence ID" value="KAH7034697.1"/>
    <property type="molecule type" value="Genomic_DNA"/>
</dbReference>
<dbReference type="Gene3D" id="2.170.210.10">
    <property type="entry name" value="DNA double-strand break repair and VJ recombination XRCC4, N-terminal"/>
    <property type="match status" value="1"/>
</dbReference>
<feature type="region of interest" description="Disordered" evidence="8">
    <location>
        <begin position="1"/>
        <end position="32"/>
    </location>
</feature>
<evidence type="ECO:0000259" key="10">
    <source>
        <dbReference type="Pfam" id="PF21928"/>
    </source>
</evidence>
<evidence type="ECO:0000256" key="7">
    <source>
        <dbReference type="ARBA" id="ARBA00044529"/>
    </source>
</evidence>
<feature type="compositionally biased region" description="Low complexity" evidence="8">
    <location>
        <begin position="702"/>
        <end position="712"/>
    </location>
</feature>
<feature type="compositionally biased region" description="Basic and acidic residues" evidence="8">
    <location>
        <begin position="344"/>
        <end position="362"/>
    </location>
</feature>
<feature type="compositionally biased region" description="Low complexity" evidence="8">
    <location>
        <begin position="141"/>
        <end position="150"/>
    </location>
</feature>
<organism evidence="11 12">
    <name type="scientific">Microdochium trichocladiopsis</name>
    <dbReference type="NCBI Taxonomy" id="1682393"/>
    <lineage>
        <taxon>Eukaryota</taxon>
        <taxon>Fungi</taxon>
        <taxon>Dikarya</taxon>
        <taxon>Ascomycota</taxon>
        <taxon>Pezizomycotina</taxon>
        <taxon>Sordariomycetes</taxon>
        <taxon>Xylariomycetidae</taxon>
        <taxon>Xylariales</taxon>
        <taxon>Microdochiaceae</taxon>
        <taxon>Microdochium</taxon>
    </lineage>
</organism>
<feature type="compositionally biased region" description="Polar residues" evidence="8">
    <location>
        <begin position="620"/>
        <end position="632"/>
    </location>
</feature>
<reference evidence="11" key="1">
    <citation type="journal article" date="2021" name="Nat. Commun.">
        <title>Genetic determinants of endophytism in the Arabidopsis root mycobiome.</title>
        <authorList>
            <person name="Mesny F."/>
            <person name="Miyauchi S."/>
            <person name="Thiergart T."/>
            <person name="Pickel B."/>
            <person name="Atanasova L."/>
            <person name="Karlsson M."/>
            <person name="Huettel B."/>
            <person name="Barry K.W."/>
            <person name="Haridas S."/>
            <person name="Chen C."/>
            <person name="Bauer D."/>
            <person name="Andreopoulos W."/>
            <person name="Pangilinan J."/>
            <person name="LaButti K."/>
            <person name="Riley R."/>
            <person name="Lipzen A."/>
            <person name="Clum A."/>
            <person name="Drula E."/>
            <person name="Henrissat B."/>
            <person name="Kohler A."/>
            <person name="Grigoriev I.V."/>
            <person name="Martin F.M."/>
            <person name="Hacquard S."/>
        </authorList>
    </citation>
    <scope>NUCLEOTIDE SEQUENCE</scope>
    <source>
        <strain evidence="11">MPI-CAGE-CH-0230</strain>
    </source>
</reference>
<evidence type="ECO:0000256" key="1">
    <source>
        <dbReference type="ARBA" id="ARBA00004123"/>
    </source>
</evidence>
<feature type="region of interest" description="Disordered" evidence="8">
    <location>
        <begin position="333"/>
        <end position="762"/>
    </location>
</feature>
<feature type="compositionally biased region" description="Low complexity" evidence="8">
    <location>
        <begin position="547"/>
        <end position="561"/>
    </location>
</feature>
<keyword evidence="4" id="KW-0234">DNA repair</keyword>
<dbReference type="GeneID" id="70187810"/>
<feature type="compositionally biased region" description="Low complexity" evidence="8">
    <location>
        <begin position="51"/>
        <end position="66"/>
    </location>
</feature>
<feature type="compositionally biased region" description="Pro residues" evidence="8">
    <location>
        <begin position="16"/>
        <end position="32"/>
    </location>
</feature>
<evidence type="ECO:0000256" key="3">
    <source>
        <dbReference type="ARBA" id="ARBA00023125"/>
    </source>
</evidence>
<feature type="compositionally biased region" description="Low complexity" evidence="8">
    <location>
        <begin position="663"/>
        <end position="686"/>
    </location>
</feature>
<evidence type="ECO:0000256" key="4">
    <source>
        <dbReference type="ARBA" id="ARBA00023204"/>
    </source>
</evidence>
<evidence type="ECO:0000313" key="12">
    <source>
        <dbReference type="Proteomes" id="UP000756346"/>
    </source>
</evidence>
<evidence type="ECO:0000313" key="11">
    <source>
        <dbReference type="EMBL" id="KAH7034697.1"/>
    </source>
</evidence>
<feature type="region of interest" description="Disordered" evidence="8">
    <location>
        <begin position="44"/>
        <end position="66"/>
    </location>
</feature>
<evidence type="ECO:0000256" key="6">
    <source>
        <dbReference type="ARBA" id="ARBA00025747"/>
    </source>
</evidence>
<dbReference type="PANTHER" id="PTHR32235:SF1">
    <property type="entry name" value="NON-HOMOLOGOUS END-JOINING FACTOR 1"/>
    <property type="match status" value="1"/>
</dbReference>
<dbReference type="RefSeq" id="XP_046014790.1">
    <property type="nucleotide sequence ID" value="XM_046158264.1"/>
</dbReference>
<feature type="region of interest" description="Disordered" evidence="8">
    <location>
        <begin position="271"/>
        <end position="294"/>
    </location>
</feature>
<feature type="compositionally biased region" description="Basic and acidic residues" evidence="8">
    <location>
        <begin position="736"/>
        <end position="752"/>
    </location>
</feature>
<comment type="subcellular location">
    <subcellularLocation>
        <location evidence="1">Nucleus</location>
    </subcellularLocation>
</comment>
<dbReference type="InterPro" id="IPR038051">
    <property type="entry name" value="XRCC4-like_N_sf"/>
</dbReference>
<dbReference type="InterPro" id="IPR052287">
    <property type="entry name" value="NHEJ_factor"/>
</dbReference>
<dbReference type="Pfam" id="PF21928">
    <property type="entry name" value="XLF_CC"/>
    <property type="match status" value="1"/>
</dbReference>
<feature type="compositionally biased region" description="Basic residues" evidence="8">
    <location>
        <begin position="1"/>
        <end position="12"/>
    </location>
</feature>
<dbReference type="InterPro" id="IPR053829">
    <property type="entry name" value="XLF-like_CC"/>
</dbReference>
<dbReference type="AlphaFoldDB" id="A0A9P9BSQ6"/>
<dbReference type="OrthoDB" id="2155935at2759"/>
<comment type="caution">
    <text evidence="11">The sequence shown here is derived from an EMBL/GenBank/DDBJ whole genome shotgun (WGS) entry which is preliminary data.</text>
</comment>
<keyword evidence="5" id="KW-0539">Nucleus</keyword>
<accession>A0A9P9BSQ6</accession>
<dbReference type="Pfam" id="PF09302">
    <property type="entry name" value="XLF"/>
    <property type="match status" value="1"/>
</dbReference>
<gene>
    <name evidence="11" type="ORF">B0I36DRAFT_360186</name>
</gene>
<feature type="region of interest" description="Disordered" evidence="8">
    <location>
        <begin position="129"/>
        <end position="159"/>
    </location>
</feature>
<name>A0A9P9BSQ6_9PEZI</name>
<evidence type="ECO:0000256" key="5">
    <source>
        <dbReference type="ARBA" id="ARBA00023242"/>
    </source>
</evidence>
<keyword evidence="2" id="KW-0227">DNA damage</keyword>
<dbReference type="GO" id="GO:0045027">
    <property type="term" value="F:DNA end binding"/>
    <property type="evidence" value="ECO:0007669"/>
    <property type="project" value="TreeGrafter"/>
</dbReference>
<feature type="compositionally biased region" description="Basic and acidic residues" evidence="8">
    <location>
        <begin position="271"/>
        <end position="286"/>
    </location>
</feature>
<keyword evidence="3" id="KW-0238">DNA-binding</keyword>
<comment type="similarity">
    <text evidence="6">Belongs to the XRCC4-XLF family. XLF subfamily.</text>
</comment>
<evidence type="ECO:0000256" key="8">
    <source>
        <dbReference type="SAM" id="MobiDB-lite"/>
    </source>
</evidence>
<evidence type="ECO:0000256" key="2">
    <source>
        <dbReference type="ARBA" id="ARBA00022763"/>
    </source>
</evidence>
<dbReference type="GO" id="GO:0032807">
    <property type="term" value="C:DNA ligase IV complex"/>
    <property type="evidence" value="ECO:0007669"/>
    <property type="project" value="TreeGrafter"/>
</dbReference>
<keyword evidence="12" id="KW-1185">Reference proteome</keyword>